<reference evidence="2 3" key="1">
    <citation type="submission" date="2024-01" db="EMBL/GenBank/DDBJ databases">
        <title>The genomes of 5 underutilized Papilionoideae crops provide insights into root nodulation and disease resistanc.</title>
        <authorList>
            <person name="Yuan L."/>
        </authorList>
    </citation>
    <scope>NUCLEOTIDE SEQUENCE [LARGE SCALE GENOMIC DNA]</scope>
    <source>
        <strain evidence="2">ZHUSHIDOU_FW_LH</strain>
        <tissue evidence="2">Leaf</tissue>
    </source>
</reference>
<feature type="region of interest" description="Disordered" evidence="1">
    <location>
        <begin position="294"/>
        <end position="330"/>
    </location>
</feature>
<feature type="compositionally biased region" description="Acidic residues" evidence="1">
    <location>
        <begin position="312"/>
        <end position="330"/>
    </location>
</feature>
<protein>
    <submittedName>
        <fullName evidence="2">Uncharacterized protein</fullName>
    </submittedName>
</protein>
<organism evidence="2 3">
    <name type="scientific">Crotalaria pallida</name>
    <name type="common">Smooth rattlebox</name>
    <name type="synonym">Crotalaria striata</name>
    <dbReference type="NCBI Taxonomy" id="3830"/>
    <lineage>
        <taxon>Eukaryota</taxon>
        <taxon>Viridiplantae</taxon>
        <taxon>Streptophyta</taxon>
        <taxon>Embryophyta</taxon>
        <taxon>Tracheophyta</taxon>
        <taxon>Spermatophyta</taxon>
        <taxon>Magnoliopsida</taxon>
        <taxon>eudicotyledons</taxon>
        <taxon>Gunneridae</taxon>
        <taxon>Pentapetalae</taxon>
        <taxon>rosids</taxon>
        <taxon>fabids</taxon>
        <taxon>Fabales</taxon>
        <taxon>Fabaceae</taxon>
        <taxon>Papilionoideae</taxon>
        <taxon>50 kb inversion clade</taxon>
        <taxon>genistoids sensu lato</taxon>
        <taxon>core genistoids</taxon>
        <taxon>Crotalarieae</taxon>
        <taxon>Crotalaria</taxon>
    </lineage>
</organism>
<name>A0AAN9ILQ7_CROPI</name>
<proteinExistence type="predicted"/>
<evidence type="ECO:0000313" key="3">
    <source>
        <dbReference type="Proteomes" id="UP001372338"/>
    </source>
</evidence>
<evidence type="ECO:0000313" key="2">
    <source>
        <dbReference type="EMBL" id="KAK7281891.1"/>
    </source>
</evidence>
<dbReference type="Proteomes" id="UP001372338">
    <property type="component" value="Unassembled WGS sequence"/>
</dbReference>
<comment type="caution">
    <text evidence="2">The sequence shown here is derived from an EMBL/GenBank/DDBJ whole genome shotgun (WGS) entry which is preliminary data.</text>
</comment>
<evidence type="ECO:0000256" key="1">
    <source>
        <dbReference type="SAM" id="MobiDB-lite"/>
    </source>
</evidence>
<accession>A0AAN9ILQ7</accession>
<sequence>MKPVGFHSHHNKHSAAAANANNNLGFLHSHEIHERVISTESLKMTCVSSPALLSLLLSSTSSNQPTTISLIKNEGVEQQGTTRDRQGRTFAASRVRGYNLSSGKQSKSRVPTFVTRCSPKRMQELMKKLNEEQLQVLVNNFEWSQNALLIKGSTIVFTHRDVGRTFGIPDFGMEIPTSLKESEMEKVRDFKSISNRQLETMICEGKAGNKFARAFLLYSLTNFLCLSTKVGPNSRNNVQGLLHRRLKSGKSVDISINSLKHEMSRKAMKDIYFRWLKPIDDALIVGHLNVDQLKGNQEEDDEEENEYAKDEVGEDKDQDDDEEEEEEEEE</sequence>
<dbReference type="EMBL" id="JAYWIO010000002">
    <property type="protein sequence ID" value="KAK7281891.1"/>
    <property type="molecule type" value="Genomic_DNA"/>
</dbReference>
<keyword evidence="3" id="KW-1185">Reference proteome</keyword>
<gene>
    <name evidence="2" type="ORF">RIF29_10247</name>
</gene>
<dbReference type="AlphaFoldDB" id="A0AAN9ILQ7"/>